<dbReference type="AlphaFoldDB" id="A0A8X6SV81"/>
<feature type="region of interest" description="Disordered" evidence="1">
    <location>
        <begin position="1"/>
        <end position="20"/>
    </location>
</feature>
<keyword evidence="3" id="KW-1185">Reference proteome</keyword>
<dbReference type="EMBL" id="BMAU01021349">
    <property type="protein sequence ID" value="GFY18415.1"/>
    <property type="molecule type" value="Genomic_DNA"/>
</dbReference>
<sequence>MTSLSELRPHVMKHMKSGKRGKVIRVIDHLMNPDQTPVLHQSPSSSSLEAKFRVFFPEEFRDSSPEDEKADTDKDSLPSTPKTATRSNPSPNVRGEFPSTSTSKSCLGTTPQKDVVKEVKQSPENHEEFDILQQLLGSQEETLPDVINEKPMTGNSQHASPIPPELQVMVEGKQIGPPKIVPFKKEEYSSKLK</sequence>
<dbReference type="Proteomes" id="UP000887159">
    <property type="component" value="Unassembled WGS sequence"/>
</dbReference>
<gene>
    <name evidence="2" type="ORF">TNCV_2396441</name>
</gene>
<comment type="caution">
    <text evidence="2">The sequence shown here is derived from an EMBL/GenBank/DDBJ whole genome shotgun (WGS) entry which is preliminary data.</text>
</comment>
<evidence type="ECO:0000256" key="1">
    <source>
        <dbReference type="SAM" id="MobiDB-lite"/>
    </source>
</evidence>
<dbReference type="PROSITE" id="PS50890">
    <property type="entry name" value="PUA"/>
    <property type="match status" value="1"/>
</dbReference>
<organism evidence="2 3">
    <name type="scientific">Trichonephila clavipes</name>
    <name type="common">Golden silk orbweaver</name>
    <name type="synonym">Nephila clavipes</name>
    <dbReference type="NCBI Taxonomy" id="2585209"/>
    <lineage>
        <taxon>Eukaryota</taxon>
        <taxon>Metazoa</taxon>
        <taxon>Ecdysozoa</taxon>
        <taxon>Arthropoda</taxon>
        <taxon>Chelicerata</taxon>
        <taxon>Arachnida</taxon>
        <taxon>Araneae</taxon>
        <taxon>Araneomorphae</taxon>
        <taxon>Entelegynae</taxon>
        <taxon>Araneoidea</taxon>
        <taxon>Nephilidae</taxon>
        <taxon>Trichonephila</taxon>
    </lineage>
</organism>
<feature type="compositionally biased region" description="Polar residues" evidence="1">
    <location>
        <begin position="77"/>
        <end position="91"/>
    </location>
</feature>
<evidence type="ECO:0000313" key="3">
    <source>
        <dbReference type="Proteomes" id="UP000887159"/>
    </source>
</evidence>
<feature type="compositionally biased region" description="Basic residues" evidence="1">
    <location>
        <begin position="10"/>
        <end position="20"/>
    </location>
</feature>
<accession>A0A8X6SV81</accession>
<evidence type="ECO:0000313" key="2">
    <source>
        <dbReference type="EMBL" id="GFY18415.1"/>
    </source>
</evidence>
<feature type="compositionally biased region" description="Polar residues" evidence="1">
    <location>
        <begin position="98"/>
        <end position="111"/>
    </location>
</feature>
<name>A0A8X6SV81_TRICX</name>
<proteinExistence type="predicted"/>
<protein>
    <submittedName>
        <fullName evidence="2">Uncharacterized protein</fullName>
    </submittedName>
</protein>
<feature type="region of interest" description="Disordered" evidence="1">
    <location>
        <begin position="58"/>
        <end position="111"/>
    </location>
</feature>
<reference evidence="2" key="1">
    <citation type="submission" date="2020-08" db="EMBL/GenBank/DDBJ databases">
        <title>Multicomponent nature underlies the extraordinary mechanical properties of spider dragline silk.</title>
        <authorList>
            <person name="Kono N."/>
            <person name="Nakamura H."/>
            <person name="Mori M."/>
            <person name="Yoshida Y."/>
            <person name="Ohtoshi R."/>
            <person name="Malay A.D."/>
            <person name="Moran D.A.P."/>
            <person name="Tomita M."/>
            <person name="Numata K."/>
            <person name="Arakawa K."/>
        </authorList>
    </citation>
    <scope>NUCLEOTIDE SEQUENCE</scope>
</reference>
<feature type="compositionally biased region" description="Basic and acidic residues" evidence="1">
    <location>
        <begin position="58"/>
        <end position="76"/>
    </location>
</feature>